<sequence>MKTLFSLTLIALLFCASFAQAQLTSNSTGNPCNDCAPNGWTKTGGGSAISTTTHYGGLVFPQFAWNQPAPPSSIQPAPIGGNGGFLTIYNSASESSTASTTITGLTIGKKYKFKYYLISLSVANGGYGTSGTITLSNGAASSLTTDFLPGGGTGLINVDMWTPVQFSFTPTASTVTLTFSGTGGSNGGSVGLAMNYNSIFRCDTGSEQVNLVDISGLVHNVCPLKTVNLNDLVTSRIPANCELVWFVNPYHEISGGNPSEELTPETAQAAGTGAYYAFWFDTFNSCYNTDVSAAQLSIDINNCPDISPSLDISGLNFGVIAKDFVVKLKETKGVTTAGNFKFRLNKPGGFTITYPTVSGNSNVFGGTPNQNGNWSFSEAANYIEVTSTTPIPANGTAIVGFTIKRKPGISSGTTQNVKATIVGGAGGDDYSSNNSIVTNIATN</sequence>
<name>A0ABX0UKT5_9BACT</name>
<organism evidence="2 3">
    <name type="scientific">Dyadobacter arcticus</name>
    <dbReference type="NCBI Taxonomy" id="1078754"/>
    <lineage>
        <taxon>Bacteria</taxon>
        <taxon>Pseudomonadati</taxon>
        <taxon>Bacteroidota</taxon>
        <taxon>Cytophagia</taxon>
        <taxon>Cytophagales</taxon>
        <taxon>Spirosomataceae</taxon>
        <taxon>Dyadobacter</taxon>
    </lineage>
</organism>
<evidence type="ECO:0000313" key="2">
    <source>
        <dbReference type="EMBL" id="NIJ53627.1"/>
    </source>
</evidence>
<comment type="caution">
    <text evidence="2">The sequence shown here is derived from an EMBL/GenBank/DDBJ whole genome shotgun (WGS) entry which is preliminary data.</text>
</comment>
<reference evidence="2 3" key="1">
    <citation type="submission" date="2020-03" db="EMBL/GenBank/DDBJ databases">
        <title>Genomic Encyclopedia of Type Strains, Phase IV (KMG-IV): sequencing the most valuable type-strain genomes for metagenomic binning, comparative biology and taxonomic classification.</title>
        <authorList>
            <person name="Goeker M."/>
        </authorList>
    </citation>
    <scope>NUCLEOTIDE SEQUENCE [LARGE SCALE GENOMIC DNA]</scope>
    <source>
        <strain evidence="2 3">DSM 102865</strain>
    </source>
</reference>
<evidence type="ECO:0000256" key="1">
    <source>
        <dbReference type="SAM" id="SignalP"/>
    </source>
</evidence>
<proteinExistence type="predicted"/>
<feature type="signal peptide" evidence="1">
    <location>
        <begin position="1"/>
        <end position="21"/>
    </location>
</feature>
<evidence type="ECO:0008006" key="4">
    <source>
        <dbReference type="Google" id="ProtNLM"/>
    </source>
</evidence>
<keyword evidence="3" id="KW-1185">Reference proteome</keyword>
<protein>
    <recommendedName>
        <fullName evidence="4">DUF642 domain-containing protein</fullName>
    </recommendedName>
</protein>
<gene>
    <name evidence="2" type="ORF">FHS68_002809</name>
</gene>
<keyword evidence="1" id="KW-0732">Signal</keyword>
<feature type="chain" id="PRO_5046639251" description="DUF642 domain-containing protein" evidence="1">
    <location>
        <begin position="22"/>
        <end position="443"/>
    </location>
</feature>
<dbReference type="Proteomes" id="UP001179181">
    <property type="component" value="Unassembled WGS sequence"/>
</dbReference>
<dbReference type="EMBL" id="JAASQJ010000003">
    <property type="protein sequence ID" value="NIJ53627.1"/>
    <property type="molecule type" value="Genomic_DNA"/>
</dbReference>
<evidence type="ECO:0000313" key="3">
    <source>
        <dbReference type="Proteomes" id="UP001179181"/>
    </source>
</evidence>
<accession>A0ABX0UKT5</accession>
<dbReference type="RefSeq" id="WP_167271020.1">
    <property type="nucleotide sequence ID" value="NZ_JAASQJ010000003.1"/>
</dbReference>